<evidence type="ECO:0000313" key="4">
    <source>
        <dbReference type="Proteomes" id="UP001500016"/>
    </source>
</evidence>
<evidence type="ECO:0000256" key="2">
    <source>
        <dbReference type="ARBA" id="ARBA00023002"/>
    </source>
</evidence>
<dbReference type="InterPro" id="IPR051122">
    <property type="entry name" value="SDR_DHRS6-like"/>
</dbReference>
<name>A0ABP5IFU7_9ACTN</name>
<protein>
    <submittedName>
        <fullName evidence="3">SDR family oxidoreductase</fullName>
    </submittedName>
</protein>
<comment type="similarity">
    <text evidence="1">Belongs to the short-chain dehydrogenases/reductases (SDR) family.</text>
</comment>
<dbReference type="SUPFAM" id="SSF51735">
    <property type="entry name" value="NAD(P)-binding Rossmann-fold domains"/>
    <property type="match status" value="1"/>
</dbReference>
<comment type="caution">
    <text evidence="3">The sequence shown here is derived from an EMBL/GenBank/DDBJ whole genome shotgun (WGS) entry which is preliminary data.</text>
</comment>
<dbReference type="PANTHER" id="PTHR43477:SF1">
    <property type="entry name" value="DIHYDROANTICAPSIN 7-DEHYDROGENASE"/>
    <property type="match status" value="1"/>
</dbReference>
<dbReference type="PANTHER" id="PTHR43477">
    <property type="entry name" value="DIHYDROANTICAPSIN 7-DEHYDROGENASE"/>
    <property type="match status" value="1"/>
</dbReference>
<dbReference type="RefSeq" id="WP_344533810.1">
    <property type="nucleotide sequence ID" value="NZ_BAAAPE010000016.1"/>
</dbReference>
<reference evidence="4" key="1">
    <citation type="journal article" date="2019" name="Int. J. Syst. Evol. Microbiol.">
        <title>The Global Catalogue of Microorganisms (GCM) 10K type strain sequencing project: providing services to taxonomists for standard genome sequencing and annotation.</title>
        <authorList>
            <consortium name="The Broad Institute Genomics Platform"/>
            <consortium name="The Broad Institute Genome Sequencing Center for Infectious Disease"/>
            <person name="Wu L."/>
            <person name="Ma J."/>
        </authorList>
    </citation>
    <scope>NUCLEOTIDE SEQUENCE [LARGE SCALE GENOMIC DNA]</scope>
    <source>
        <strain evidence="4">JCM 15478</strain>
    </source>
</reference>
<keyword evidence="2" id="KW-0560">Oxidoreductase</keyword>
<dbReference type="Proteomes" id="UP001500016">
    <property type="component" value="Unassembled WGS sequence"/>
</dbReference>
<gene>
    <name evidence="3" type="ORF">GCM10009801_68320</name>
</gene>
<proteinExistence type="inferred from homology"/>
<dbReference type="EMBL" id="BAAAPE010000016">
    <property type="protein sequence ID" value="GAA2097727.1"/>
    <property type="molecule type" value="Genomic_DNA"/>
</dbReference>
<dbReference type="Pfam" id="PF13561">
    <property type="entry name" value="adh_short_C2"/>
    <property type="match status" value="1"/>
</dbReference>
<organism evidence="3 4">
    <name type="scientific">Streptomyces albiaxialis</name>
    <dbReference type="NCBI Taxonomy" id="329523"/>
    <lineage>
        <taxon>Bacteria</taxon>
        <taxon>Bacillati</taxon>
        <taxon>Actinomycetota</taxon>
        <taxon>Actinomycetes</taxon>
        <taxon>Kitasatosporales</taxon>
        <taxon>Streptomycetaceae</taxon>
        <taxon>Streptomyces</taxon>
    </lineage>
</organism>
<dbReference type="PRINTS" id="PR00081">
    <property type="entry name" value="GDHRDH"/>
</dbReference>
<evidence type="ECO:0000256" key="1">
    <source>
        <dbReference type="ARBA" id="ARBA00006484"/>
    </source>
</evidence>
<keyword evidence="4" id="KW-1185">Reference proteome</keyword>
<evidence type="ECO:0000313" key="3">
    <source>
        <dbReference type="EMBL" id="GAA2097727.1"/>
    </source>
</evidence>
<sequence length="237" mass="24505">MGTPDTSGTPGTSVVIGGSGGLGRAVAGRFAGRGDSVVVTSRDAERARATAEEIGGASRGLAVDLSRPGTIAAALADVAEVDRLVLTAMEPAPNSLAEFDVDSAVRAVTVKLVGYAESVRALRDRLRPGAAVVLFGGMAKERPYPGSTMITTFNAGLSGLVKTLAVEMAPHRVNALHPGVVGDSPRWREVNDHPHARRTPIGRLVTMDEIVDATDFLLRNGGMNGHDLHVDGGLLAA</sequence>
<accession>A0ABP5IFU7</accession>
<dbReference type="InterPro" id="IPR002347">
    <property type="entry name" value="SDR_fam"/>
</dbReference>
<dbReference type="InterPro" id="IPR036291">
    <property type="entry name" value="NAD(P)-bd_dom_sf"/>
</dbReference>
<dbReference type="Gene3D" id="3.40.50.720">
    <property type="entry name" value="NAD(P)-binding Rossmann-like Domain"/>
    <property type="match status" value="1"/>
</dbReference>